<reference evidence="1 2" key="1">
    <citation type="submission" date="2020-08" db="EMBL/GenBank/DDBJ databases">
        <title>Genome sequence of Sphingomonas daechungensis KACC 18115T.</title>
        <authorList>
            <person name="Hyun D.-W."/>
            <person name="Bae J.-W."/>
        </authorList>
    </citation>
    <scope>NUCLEOTIDE SEQUENCE [LARGE SCALE GENOMIC DNA]</scope>
    <source>
        <strain evidence="1 2">KACC 18115</strain>
    </source>
</reference>
<sequence length="82" mass="9193">MTLHDFRQAELDRIADKCGIARNTFDLRGDEELHMKPDVNEAYERVDCALRGINESKIPFKLGLVGNEAYITGNVALDGNVE</sequence>
<protein>
    <submittedName>
        <fullName evidence="1">Uncharacterized protein</fullName>
    </submittedName>
</protein>
<proteinExistence type="predicted"/>
<organism evidence="1 2">
    <name type="scientific">Sphingomonas daechungensis</name>
    <dbReference type="NCBI Taxonomy" id="1176646"/>
    <lineage>
        <taxon>Bacteria</taxon>
        <taxon>Pseudomonadati</taxon>
        <taxon>Pseudomonadota</taxon>
        <taxon>Alphaproteobacteria</taxon>
        <taxon>Sphingomonadales</taxon>
        <taxon>Sphingomonadaceae</taxon>
        <taxon>Sphingomonas</taxon>
    </lineage>
</organism>
<evidence type="ECO:0000313" key="2">
    <source>
        <dbReference type="Proteomes" id="UP000516134"/>
    </source>
</evidence>
<gene>
    <name evidence="1" type="ORF">H9L15_10910</name>
</gene>
<accession>A0ABX6SZ04</accession>
<evidence type="ECO:0000313" key="1">
    <source>
        <dbReference type="EMBL" id="QNP42665.1"/>
    </source>
</evidence>
<dbReference type="RefSeq" id="WP_187714097.1">
    <property type="nucleotide sequence ID" value="NZ_BAABJC010000001.1"/>
</dbReference>
<keyword evidence="2" id="KW-1185">Reference proteome</keyword>
<name>A0ABX6SZ04_9SPHN</name>
<dbReference type="Proteomes" id="UP000516134">
    <property type="component" value="Chromosome"/>
</dbReference>
<dbReference type="EMBL" id="CP060780">
    <property type="protein sequence ID" value="QNP42665.1"/>
    <property type="molecule type" value="Genomic_DNA"/>
</dbReference>